<dbReference type="Proteomes" id="UP000052976">
    <property type="component" value="Unassembled WGS sequence"/>
</dbReference>
<evidence type="ECO:0000313" key="1">
    <source>
        <dbReference type="EMBL" id="KFO63583.1"/>
    </source>
</evidence>
<gene>
    <name evidence="1" type="ORF">N302_01600</name>
</gene>
<evidence type="ECO:0008006" key="3">
    <source>
        <dbReference type="Google" id="ProtNLM"/>
    </source>
</evidence>
<reference evidence="1 2" key="1">
    <citation type="submission" date="2014-04" db="EMBL/GenBank/DDBJ databases">
        <title>Genome evolution of avian class.</title>
        <authorList>
            <person name="Zhang G."/>
            <person name="Li C."/>
        </authorList>
    </citation>
    <scope>NUCLEOTIDE SEQUENCE [LARGE SCALE GENOMIC DNA]</scope>
    <source>
        <strain evidence="1">BGI_N302</strain>
    </source>
</reference>
<accession>A0A091F0D5</accession>
<name>A0A091F0D5_CORBR</name>
<dbReference type="EMBL" id="KK719449">
    <property type="protein sequence ID" value="KFO63583.1"/>
    <property type="molecule type" value="Genomic_DNA"/>
</dbReference>
<feature type="non-terminal residue" evidence="1">
    <location>
        <position position="39"/>
    </location>
</feature>
<feature type="non-terminal residue" evidence="1">
    <location>
        <position position="1"/>
    </location>
</feature>
<keyword evidence="2" id="KW-1185">Reference proteome</keyword>
<organism evidence="1 2">
    <name type="scientific">Corvus brachyrhynchos</name>
    <name type="common">American crow</name>
    <dbReference type="NCBI Taxonomy" id="85066"/>
    <lineage>
        <taxon>Eukaryota</taxon>
        <taxon>Metazoa</taxon>
        <taxon>Chordata</taxon>
        <taxon>Craniata</taxon>
        <taxon>Vertebrata</taxon>
        <taxon>Euteleostomi</taxon>
        <taxon>Archelosauria</taxon>
        <taxon>Archosauria</taxon>
        <taxon>Dinosauria</taxon>
        <taxon>Saurischia</taxon>
        <taxon>Theropoda</taxon>
        <taxon>Coelurosauria</taxon>
        <taxon>Aves</taxon>
        <taxon>Neognathae</taxon>
        <taxon>Neoaves</taxon>
        <taxon>Telluraves</taxon>
        <taxon>Australaves</taxon>
        <taxon>Passeriformes</taxon>
        <taxon>Corvoidea</taxon>
        <taxon>Corvidae</taxon>
        <taxon>Corvus</taxon>
    </lineage>
</organism>
<dbReference type="AlphaFoldDB" id="A0A091F0D5"/>
<proteinExistence type="predicted"/>
<protein>
    <recommendedName>
        <fullName evidence="3">Nidogen G2 beta-barrel domain-containing protein</fullName>
    </recommendedName>
</protein>
<evidence type="ECO:0000313" key="2">
    <source>
        <dbReference type="Proteomes" id="UP000052976"/>
    </source>
</evidence>
<sequence>NGFKLQGMFRLDIRMEFFTVRVVRHWNRLPREVVDAPDL</sequence>